<evidence type="ECO:0000259" key="1">
    <source>
        <dbReference type="Pfam" id="PF01656"/>
    </source>
</evidence>
<dbReference type="SUPFAM" id="SSF52540">
    <property type="entry name" value="P-loop containing nucleoside triphosphate hydrolases"/>
    <property type="match status" value="1"/>
</dbReference>
<dbReference type="AlphaFoldDB" id="A0A7Y9IZQ5"/>
<dbReference type="RefSeq" id="WP_179589318.1">
    <property type="nucleotide sequence ID" value="NZ_JACBYR010000002.1"/>
</dbReference>
<evidence type="ECO:0000313" key="3">
    <source>
        <dbReference type="Proteomes" id="UP000542125"/>
    </source>
</evidence>
<protein>
    <recommendedName>
        <fullName evidence="1">CobQ/CobB/MinD/ParA nucleotide binding domain-containing protein</fullName>
    </recommendedName>
</protein>
<name>A0A7Y9IZQ5_9BURK</name>
<organism evidence="2 3">
    <name type="scientific">Pigmentiphaga litoralis</name>
    <dbReference type="NCBI Taxonomy" id="516702"/>
    <lineage>
        <taxon>Bacteria</taxon>
        <taxon>Pseudomonadati</taxon>
        <taxon>Pseudomonadota</taxon>
        <taxon>Betaproteobacteria</taxon>
        <taxon>Burkholderiales</taxon>
        <taxon>Alcaligenaceae</taxon>
        <taxon>Pigmentiphaga</taxon>
    </lineage>
</organism>
<accession>A0A7Y9IZQ5</accession>
<keyword evidence="3" id="KW-1185">Reference proteome</keyword>
<evidence type="ECO:0000313" key="2">
    <source>
        <dbReference type="EMBL" id="NYE85358.1"/>
    </source>
</evidence>
<dbReference type="Pfam" id="PF01656">
    <property type="entry name" value="CbiA"/>
    <property type="match status" value="1"/>
</dbReference>
<feature type="domain" description="CobQ/CobB/MinD/ParA nucleotide binding" evidence="1">
    <location>
        <begin position="7"/>
        <end position="138"/>
    </location>
</feature>
<dbReference type="InterPro" id="IPR027417">
    <property type="entry name" value="P-loop_NTPase"/>
</dbReference>
<dbReference type="EMBL" id="JACBYR010000002">
    <property type="protein sequence ID" value="NYE85358.1"/>
    <property type="molecule type" value="Genomic_DNA"/>
</dbReference>
<reference evidence="2 3" key="1">
    <citation type="submission" date="2020-07" db="EMBL/GenBank/DDBJ databases">
        <title>Genomic Encyclopedia of Type Strains, Phase IV (KMG-V): Genome sequencing to study the core and pangenomes of soil and plant-associated prokaryotes.</title>
        <authorList>
            <person name="Whitman W."/>
        </authorList>
    </citation>
    <scope>NUCLEOTIDE SEQUENCE [LARGE SCALE GENOMIC DNA]</scope>
    <source>
        <strain evidence="2 3">SAS40</strain>
    </source>
</reference>
<proteinExistence type="predicted"/>
<dbReference type="Gene3D" id="3.40.50.300">
    <property type="entry name" value="P-loop containing nucleotide triphosphate hydrolases"/>
    <property type="match status" value="1"/>
</dbReference>
<comment type="caution">
    <text evidence="2">The sequence shown here is derived from an EMBL/GenBank/DDBJ whole genome shotgun (WGS) entry which is preliminary data.</text>
</comment>
<dbReference type="InterPro" id="IPR002586">
    <property type="entry name" value="CobQ/CobB/MinD/ParA_Nub-bd_dom"/>
</dbReference>
<sequence length="229" mass="25686">MSHLHFIGGEKGGVGKSLVARVLAQYFIDRERPFVGFDADPSHGALMRFYADYTSPVRIDQYDSLDRIVETAVAQPESEVLVDLAAQTQDALLHWIEESSLLELSSEMDLPLTYWHVMDTGRDSVDLLRKLLDTVGGRLDLVLVKNEVRGGDFHVLDASAELKRATTMGAKVVTLRRLQDSTMQKIDAHSSSFWAVTHPSSPSQVGLLERQRIKSWLNKTYAEFERIGV</sequence>
<gene>
    <name evidence="2" type="ORF">FHW18_004665</name>
</gene>
<dbReference type="Proteomes" id="UP000542125">
    <property type="component" value="Unassembled WGS sequence"/>
</dbReference>